<proteinExistence type="predicted"/>
<feature type="signal peptide" evidence="1">
    <location>
        <begin position="1"/>
        <end position="21"/>
    </location>
</feature>
<feature type="chain" id="PRO_5038859803" evidence="1">
    <location>
        <begin position="22"/>
        <end position="302"/>
    </location>
</feature>
<name>A0A098ELX2_9BACL</name>
<dbReference type="Gene3D" id="2.130.10.10">
    <property type="entry name" value="YVTN repeat-like/Quinoprotein amine dehydrogenase"/>
    <property type="match status" value="1"/>
</dbReference>
<dbReference type="InterPro" id="IPR015943">
    <property type="entry name" value="WD40/YVTN_repeat-like_dom_sf"/>
</dbReference>
<dbReference type="RefSeq" id="WP_052651606.1">
    <property type="nucleotide sequence ID" value="NZ_CCXS01000001.1"/>
</dbReference>
<reference evidence="2 3" key="1">
    <citation type="submission" date="2014-09" db="EMBL/GenBank/DDBJ databases">
        <authorList>
            <person name="Urmite Genomes Urmite Genomes"/>
        </authorList>
    </citation>
    <scope>NUCLEOTIDE SEQUENCE [LARGE SCALE GENOMIC DNA]</scope>
    <source>
        <strain evidence="2 3">ES2</strain>
    </source>
</reference>
<sequence length="302" mass="32642">MKMKRKAIGALLAVIMLAGCSGEDTGSFEAPYDGEMNHVHGMGYAGNDKDLYFASHIGLKIYRDGEWFETTDNFHDYMGFNATDDGFITSGHPSADSELPNPLGIQRSVDGGETLEEIAFQGETDFHAMAVGYNSHDLFLINPAPNSLLEAGVYRSTKKGESWQPVKAEGLEGEVIGLALHPTDSAFVAAATSTGIYFSEDAGESFQALTAEGERGTAVHFTEQGLYFGSFGTAAALMQYTGENEALKRLNIPALPEDGIAFIAVNPANDQELAFYTLRGDAYFSEDGTQSWKPLLQNSKTQ</sequence>
<dbReference type="STRING" id="1499687.BN1080_01715"/>
<accession>A0A098ELX2</accession>
<gene>
    <name evidence="2" type="ORF">BN1080_01715</name>
</gene>
<dbReference type="InterPro" id="IPR054817">
    <property type="entry name" value="Glycosyl_F510_1955-like"/>
</dbReference>
<dbReference type="AlphaFoldDB" id="A0A098ELX2"/>
<organism evidence="2 3">
    <name type="scientific">Planococcus massiliensis</name>
    <dbReference type="NCBI Taxonomy" id="1499687"/>
    <lineage>
        <taxon>Bacteria</taxon>
        <taxon>Bacillati</taxon>
        <taxon>Bacillota</taxon>
        <taxon>Bacilli</taxon>
        <taxon>Bacillales</taxon>
        <taxon>Caryophanaceae</taxon>
        <taxon>Planococcus</taxon>
    </lineage>
</organism>
<dbReference type="EMBL" id="CCXS01000001">
    <property type="protein sequence ID" value="CEG22780.1"/>
    <property type="molecule type" value="Genomic_DNA"/>
</dbReference>
<protein>
    <submittedName>
        <fullName evidence="2">Uncharacterized protein</fullName>
    </submittedName>
</protein>
<dbReference type="NCBIfam" id="NF045728">
    <property type="entry name" value="glycosyl_F510_1955"/>
    <property type="match status" value="1"/>
</dbReference>
<evidence type="ECO:0000313" key="3">
    <source>
        <dbReference type="Proteomes" id="UP000043699"/>
    </source>
</evidence>
<keyword evidence="3" id="KW-1185">Reference proteome</keyword>
<dbReference type="Proteomes" id="UP000043699">
    <property type="component" value="Unassembled WGS sequence"/>
</dbReference>
<dbReference type="SUPFAM" id="SSF110296">
    <property type="entry name" value="Oligoxyloglucan reducing end-specific cellobiohydrolase"/>
    <property type="match status" value="1"/>
</dbReference>
<keyword evidence="1" id="KW-0732">Signal</keyword>
<dbReference type="PROSITE" id="PS51257">
    <property type="entry name" value="PROKAR_LIPOPROTEIN"/>
    <property type="match status" value="1"/>
</dbReference>
<evidence type="ECO:0000313" key="2">
    <source>
        <dbReference type="EMBL" id="CEG22780.1"/>
    </source>
</evidence>
<evidence type="ECO:0000256" key="1">
    <source>
        <dbReference type="SAM" id="SignalP"/>
    </source>
</evidence>